<evidence type="ECO:0000313" key="4">
    <source>
        <dbReference type="Proteomes" id="UP000738359"/>
    </source>
</evidence>
<keyword evidence="2" id="KW-0812">Transmembrane</keyword>
<feature type="compositionally biased region" description="Low complexity" evidence="1">
    <location>
        <begin position="54"/>
        <end position="75"/>
    </location>
</feature>
<feature type="region of interest" description="Disordered" evidence="1">
    <location>
        <begin position="1"/>
        <end position="75"/>
    </location>
</feature>
<feature type="compositionally biased region" description="Low complexity" evidence="1">
    <location>
        <begin position="13"/>
        <end position="44"/>
    </location>
</feature>
<protein>
    <submittedName>
        <fullName evidence="3">Uncharacterized protein</fullName>
    </submittedName>
</protein>
<feature type="transmembrane region" description="Helical" evidence="2">
    <location>
        <begin position="158"/>
        <end position="186"/>
    </location>
</feature>
<evidence type="ECO:0000256" key="1">
    <source>
        <dbReference type="SAM" id="MobiDB-lite"/>
    </source>
</evidence>
<proteinExistence type="predicted"/>
<dbReference type="EMBL" id="JAAAHY010000884">
    <property type="protein sequence ID" value="KAF9955778.1"/>
    <property type="molecule type" value="Genomic_DNA"/>
</dbReference>
<accession>A0A9P6J027</accession>
<evidence type="ECO:0000313" key="3">
    <source>
        <dbReference type="EMBL" id="KAF9955778.1"/>
    </source>
</evidence>
<keyword evidence="2" id="KW-0472">Membrane</keyword>
<dbReference type="Proteomes" id="UP000738359">
    <property type="component" value="Unassembled WGS sequence"/>
</dbReference>
<keyword evidence="2" id="KW-1133">Transmembrane helix</keyword>
<sequence>MSAPPPEQPVYYTPGPAASSPVPVAGTPVYQYQQPQPGTPGMQYAQPSPDQNHQQPSTLQQPYYPQSPQPMQQQPYYAQPVQQTHIVEQPVVYTTQNVATEVPVVTKGNGRGLTGKMPQFENCCLCFPLHTGAMIIAALMFIFYGYCGLALLVGGGYLGAFGAIMIVIGILYLLVALISAYGFAGIYKEEPFWVDRFIKFYLIGSLVWIVLELVEMIILVIYYNKYFGDNYCSYGYCVRVGFPWAGWIITFIIGAGFQYYFCCCLVSYQRVLHARLNDLNGSTTYGNKDIQMQ</sequence>
<reference evidence="3" key="1">
    <citation type="journal article" date="2020" name="Fungal Divers.">
        <title>Resolving the Mortierellaceae phylogeny through synthesis of multi-gene phylogenetics and phylogenomics.</title>
        <authorList>
            <person name="Vandepol N."/>
            <person name="Liber J."/>
            <person name="Desiro A."/>
            <person name="Na H."/>
            <person name="Kennedy M."/>
            <person name="Barry K."/>
            <person name="Grigoriev I.V."/>
            <person name="Miller A.N."/>
            <person name="O'Donnell K."/>
            <person name="Stajich J.E."/>
            <person name="Bonito G."/>
        </authorList>
    </citation>
    <scope>NUCLEOTIDE SEQUENCE</scope>
    <source>
        <strain evidence="3">CK1249</strain>
    </source>
</reference>
<dbReference type="OrthoDB" id="2427124at2759"/>
<keyword evidence="4" id="KW-1185">Reference proteome</keyword>
<evidence type="ECO:0000256" key="2">
    <source>
        <dbReference type="SAM" id="Phobius"/>
    </source>
</evidence>
<feature type="transmembrane region" description="Helical" evidence="2">
    <location>
        <begin position="198"/>
        <end position="224"/>
    </location>
</feature>
<dbReference type="AlphaFoldDB" id="A0A9P6J027"/>
<comment type="caution">
    <text evidence="3">The sequence shown here is derived from an EMBL/GenBank/DDBJ whole genome shotgun (WGS) entry which is preliminary data.</text>
</comment>
<feature type="transmembrane region" description="Helical" evidence="2">
    <location>
        <begin position="125"/>
        <end position="146"/>
    </location>
</feature>
<feature type="transmembrane region" description="Helical" evidence="2">
    <location>
        <begin position="244"/>
        <end position="268"/>
    </location>
</feature>
<gene>
    <name evidence="3" type="ORF">BGZ70_010121</name>
</gene>
<organism evidence="3 4">
    <name type="scientific">Mortierella alpina</name>
    <name type="common">Oleaginous fungus</name>
    <name type="synonym">Mortierella renispora</name>
    <dbReference type="NCBI Taxonomy" id="64518"/>
    <lineage>
        <taxon>Eukaryota</taxon>
        <taxon>Fungi</taxon>
        <taxon>Fungi incertae sedis</taxon>
        <taxon>Mucoromycota</taxon>
        <taxon>Mortierellomycotina</taxon>
        <taxon>Mortierellomycetes</taxon>
        <taxon>Mortierellales</taxon>
        <taxon>Mortierellaceae</taxon>
        <taxon>Mortierella</taxon>
    </lineage>
</organism>
<name>A0A9P6J027_MORAP</name>